<dbReference type="PANTHER" id="PTHR37313:SF4">
    <property type="entry name" value="CONSERVED MEMBRANE PROTEIN-RELATED"/>
    <property type="match status" value="1"/>
</dbReference>
<comment type="similarity">
    <text evidence="1">Belongs to the UPF0749 family.</text>
</comment>
<dbReference type="Proteomes" id="UP000630887">
    <property type="component" value="Unassembled WGS sequence"/>
</dbReference>
<dbReference type="EMBL" id="BONI01000015">
    <property type="protein sequence ID" value="GIG05514.1"/>
    <property type="molecule type" value="Genomic_DNA"/>
</dbReference>
<evidence type="ECO:0000313" key="2">
    <source>
        <dbReference type="EMBL" id="GIG05514.1"/>
    </source>
</evidence>
<reference evidence="2 3" key="1">
    <citation type="submission" date="2021-01" db="EMBL/GenBank/DDBJ databases">
        <title>Whole genome shotgun sequence of Catellatospora coxensis NBRC 107359.</title>
        <authorList>
            <person name="Komaki H."/>
            <person name="Tamura T."/>
        </authorList>
    </citation>
    <scope>NUCLEOTIDE SEQUENCE [LARGE SCALE GENOMIC DNA]</scope>
    <source>
        <strain evidence="2 3">NBRC 107359</strain>
    </source>
</reference>
<name>A0A8J3KY46_9ACTN</name>
<dbReference type="AlphaFoldDB" id="A0A8J3KY46"/>
<keyword evidence="3" id="KW-1185">Reference proteome</keyword>
<protein>
    <submittedName>
        <fullName evidence="2">Membrane protein</fullName>
    </submittedName>
</protein>
<dbReference type="PANTHER" id="PTHR37313">
    <property type="entry name" value="UPF0749 PROTEIN RV1825"/>
    <property type="match status" value="1"/>
</dbReference>
<dbReference type="Gene3D" id="3.30.70.1880">
    <property type="entry name" value="Protein of unknown function DUF881"/>
    <property type="match status" value="1"/>
</dbReference>
<evidence type="ECO:0000313" key="3">
    <source>
        <dbReference type="Proteomes" id="UP000630887"/>
    </source>
</evidence>
<dbReference type="GO" id="GO:0005886">
    <property type="term" value="C:plasma membrane"/>
    <property type="evidence" value="ECO:0007669"/>
    <property type="project" value="TreeGrafter"/>
</dbReference>
<evidence type="ECO:0000256" key="1">
    <source>
        <dbReference type="ARBA" id="ARBA00009108"/>
    </source>
</evidence>
<proteinExistence type="inferred from homology"/>
<gene>
    <name evidence="2" type="ORF">Cco03nite_22140</name>
</gene>
<accession>A0A8J3KY46</accession>
<dbReference type="InterPro" id="IPR010273">
    <property type="entry name" value="DUF881"/>
</dbReference>
<sequence>MVEYTSGTSSWRKAVLRVGRAFNPLPGHRRSGWTLGVPLIAATAGLLFTVSATTSQGTTLREDNSVRLDQLVGKKEAEVSTYVGDVNQLRADIDALTGAQAGGDGPLQAERTRGEGYLGDAGLTAMHGPGLTVRMDDAPNGGNGLSTGATQDDLVVHQQDVQAVVNALWAGGAEAMTIMGVRVVTTTAVQCVGNTLLLDGRRYSPEFVISAIGDPARMQASLDAALGVQAFRDAVRAYGLGYSVTRETDIVAPAYQGSVLLRHASVPR</sequence>
<organism evidence="2 3">
    <name type="scientific">Catellatospora coxensis</name>
    <dbReference type="NCBI Taxonomy" id="310354"/>
    <lineage>
        <taxon>Bacteria</taxon>
        <taxon>Bacillati</taxon>
        <taxon>Actinomycetota</taxon>
        <taxon>Actinomycetes</taxon>
        <taxon>Micromonosporales</taxon>
        <taxon>Micromonosporaceae</taxon>
        <taxon>Catellatospora</taxon>
    </lineage>
</organism>
<dbReference type="Pfam" id="PF05949">
    <property type="entry name" value="DUF881"/>
    <property type="match status" value="1"/>
</dbReference>
<comment type="caution">
    <text evidence="2">The sequence shown here is derived from an EMBL/GenBank/DDBJ whole genome shotgun (WGS) entry which is preliminary data.</text>
</comment>